<keyword evidence="3" id="KW-0964">Secreted</keyword>
<evidence type="ECO:0000259" key="8">
    <source>
        <dbReference type="Pfam" id="PF17802"/>
    </source>
</evidence>
<dbReference type="NCBIfam" id="TIGR01167">
    <property type="entry name" value="LPXTG_anchor"/>
    <property type="match status" value="1"/>
</dbReference>
<keyword evidence="5" id="KW-0572">Peptidoglycan-anchor</keyword>
<dbReference type="Proteomes" id="UP000031620">
    <property type="component" value="Chromosome"/>
</dbReference>
<feature type="domain" description="SpaA-like prealbumin fold" evidence="8">
    <location>
        <begin position="299"/>
        <end position="380"/>
    </location>
</feature>
<proteinExistence type="inferred from homology"/>
<feature type="domain" description="Gram-positive cocci surface proteins LPxTG" evidence="7">
    <location>
        <begin position="628"/>
        <end position="654"/>
    </location>
</feature>
<evidence type="ECO:0000256" key="6">
    <source>
        <dbReference type="SAM" id="Phobius"/>
    </source>
</evidence>
<dbReference type="AlphaFoldDB" id="A0A0A1GZB8"/>
<gene>
    <name evidence="9" type="ORF">LOOC260_118330</name>
</gene>
<feature type="domain" description="SpaA-like prealbumin fold" evidence="8">
    <location>
        <begin position="178"/>
        <end position="262"/>
    </location>
</feature>
<keyword evidence="4" id="KW-0732">Signal</keyword>
<feature type="domain" description="SpaA-like prealbumin fold" evidence="8">
    <location>
        <begin position="40"/>
        <end position="141"/>
    </location>
</feature>
<keyword evidence="6" id="KW-0472">Membrane</keyword>
<dbReference type="Pfam" id="PF00746">
    <property type="entry name" value="Gram_pos_anchor"/>
    <property type="match status" value="1"/>
</dbReference>
<keyword evidence="6" id="KW-0812">Transmembrane</keyword>
<sequence>MTETKTPEGYKTADPFKVTIHQQNETHHYSVVNNVLEERLKVVKADAESGKTIPRANAGFKIKSLQTGKYVSMPNLNHDGTTDTFMTNEEGYLTTTEALPYGQYELVETQAPLGYVLAKDPAKFSITGKDSDGIVTVKFTDKSQKGIVTLHKTGATPVEVTKQSTKYGEQYGFNYDYTPLAGAKFEFTASKNITTADGTVHAKKGEIVATATTDANGQIKTPQLYLGKYSVKEVAAPNGFILNDKPIDFELKYAGQNVEVTSTSLKATNDFQKLNVVVNKQAEQIKSWDKNKPTLENKAANGQVFGLFSKAGYNKGDINVPAKALVATATVKDGKATFADIQLPEGSYYVQELDAGEAYQLDDQTYDFEFKATDNTTTKNLTINGDKDTPILNKLHFNEFTFKKINETAKLVEDKGYQFTFDGNAKGAVFELLDKDKKVIQTTTIDDKSIGAFKNVPVGTFYLREKTPSATNLVLTKDLTKIVSTKTGITVYDAKGQLISQDKKQADEKATTETKETTKKPEISFTLKNNLIKGTGELTKTDVSNGKVLPNTGIKVLDQDGKTVVSGRTNDKGIFSFANLPAGKYQFVEYDAPKGYKINETPVDFEITKDGEIVKAQMKDEAVDTPLIHLPQTGEERNQLLSVIGVILLLITSLIVWWIHHSRKTNADFYDDEDEDDNWNNE</sequence>
<dbReference type="Gene3D" id="2.60.40.10">
    <property type="entry name" value="Immunoglobulins"/>
    <property type="match status" value="5"/>
</dbReference>
<evidence type="ECO:0000259" key="7">
    <source>
        <dbReference type="Pfam" id="PF00746"/>
    </source>
</evidence>
<dbReference type="InterPro" id="IPR013783">
    <property type="entry name" value="Ig-like_fold"/>
</dbReference>
<dbReference type="InterPro" id="IPR041033">
    <property type="entry name" value="SpaA_PFL_dom_1"/>
</dbReference>
<dbReference type="InterPro" id="IPR019931">
    <property type="entry name" value="LPXTG_anchor"/>
</dbReference>
<feature type="transmembrane region" description="Helical" evidence="6">
    <location>
        <begin position="640"/>
        <end position="659"/>
    </location>
</feature>
<organism evidence="9 10">
    <name type="scientific">Paucilactobacillus hokkaidonensis JCM 18461</name>
    <dbReference type="NCBI Taxonomy" id="1291742"/>
    <lineage>
        <taxon>Bacteria</taxon>
        <taxon>Bacillati</taxon>
        <taxon>Bacillota</taxon>
        <taxon>Bacilli</taxon>
        <taxon>Lactobacillales</taxon>
        <taxon>Lactobacillaceae</taxon>
        <taxon>Paucilactobacillus</taxon>
    </lineage>
</organism>
<dbReference type="KEGG" id="lho:LOOC260_118330"/>
<keyword evidence="2" id="KW-0134">Cell wall</keyword>
<evidence type="ECO:0000256" key="4">
    <source>
        <dbReference type="ARBA" id="ARBA00022729"/>
    </source>
</evidence>
<evidence type="ECO:0000256" key="3">
    <source>
        <dbReference type="ARBA" id="ARBA00022525"/>
    </source>
</evidence>
<accession>A0A0A1GZB8</accession>
<evidence type="ECO:0000256" key="2">
    <source>
        <dbReference type="ARBA" id="ARBA00022512"/>
    </source>
</evidence>
<dbReference type="SUPFAM" id="SSF49478">
    <property type="entry name" value="Cna protein B-type domain"/>
    <property type="match status" value="2"/>
</dbReference>
<evidence type="ECO:0000313" key="10">
    <source>
        <dbReference type="Proteomes" id="UP000031620"/>
    </source>
</evidence>
<dbReference type="Pfam" id="PF17802">
    <property type="entry name" value="SpaA"/>
    <property type="match status" value="4"/>
</dbReference>
<dbReference type="PANTHER" id="PTHR36108">
    <property type="entry name" value="COLOSSIN-B-RELATED"/>
    <property type="match status" value="1"/>
</dbReference>
<feature type="domain" description="SpaA-like prealbumin fold" evidence="8">
    <location>
        <begin position="536"/>
        <end position="621"/>
    </location>
</feature>
<evidence type="ECO:0000313" key="9">
    <source>
        <dbReference type="EMBL" id="BAP86339.1"/>
    </source>
</evidence>
<dbReference type="PANTHER" id="PTHR36108:SF13">
    <property type="entry name" value="COLOSSIN-B-RELATED"/>
    <property type="match status" value="1"/>
</dbReference>
<dbReference type="STRING" id="1291742.LOOC260_118330"/>
<keyword evidence="6" id="KW-1133">Transmembrane helix</keyword>
<dbReference type="HOGENOM" id="CLU_016418_0_0_9"/>
<name>A0A0A1GZB8_9LACO</name>
<dbReference type="EMBL" id="AP014680">
    <property type="protein sequence ID" value="BAP86339.1"/>
    <property type="molecule type" value="Genomic_DNA"/>
</dbReference>
<protein>
    <submittedName>
        <fullName evidence="9">Cell wall-associated surface protein</fullName>
    </submittedName>
</protein>
<reference evidence="9 10" key="1">
    <citation type="submission" date="2014-11" db="EMBL/GenBank/DDBJ databases">
        <title>Complete genome sequence and analysis of Lactobacillus hokkaidonensis LOOC260T.</title>
        <authorList>
            <person name="Tanizawa Y."/>
            <person name="Tohno M."/>
            <person name="Kaminuma E."/>
            <person name="Nakamura Y."/>
            <person name="Arita M."/>
        </authorList>
    </citation>
    <scope>NUCLEOTIDE SEQUENCE [LARGE SCALE GENOMIC DNA]</scope>
    <source>
        <strain evidence="9 10">LOOC260</strain>
    </source>
</reference>
<evidence type="ECO:0000256" key="5">
    <source>
        <dbReference type="ARBA" id="ARBA00023088"/>
    </source>
</evidence>
<evidence type="ECO:0000256" key="1">
    <source>
        <dbReference type="ARBA" id="ARBA00007257"/>
    </source>
</evidence>
<comment type="similarity">
    <text evidence="1">Belongs to the serine-aspartate repeat-containing protein (SDr) family.</text>
</comment>